<evidence type="ECO:0000313" key="1">
    <source>
        <dbReference type="EMBL" id="CAF4702795.1"/>
    </source>
</evidence>
<reference evidence="2" key="1">
    <citation type="submission" date="2021-02" db="EMBL/GenBank/DDBJ databases">
        <authorList>
            <person name="Nowell W R."/>
        </authorList>
    </citation>
    <scope>NUCLEOTIDE SEQUENCE</scope>
</reference>
<dbReference type="EMBL" id="CAJOBJ010177913">
    <property type="protein sequence ID" value="CAF4907311.1"/>
    <property type="molecule type" value="Genomic_DNA"/>
</dbReference>
<dbReference type="EMBL" id="CAJOBH010119287">
    <property type="protein sequence ID" value="CAF4702795.1"/>
    <property type="molecule type" value="Genomic_DNA"/>
</dbReference>
<dbReference type="Proteomes" id="UP000681720">
    <property type="component" value="Unassembled WGS sequence"/>
</dbReference>
<accession>A0A8S3CF05</accession>
<dbReference type="InterPro" id="IPR036691">
    <property type="entry name" value="Endo/exonu/phosph_ase_sf"/>
</dbReference>
<gene>
    <name evidence="1" type="ORF">BYL167_LOCUS44163</name>
    <name evidence="2" type="ORF">GIL414_LOCUS52146</name>
</gene>
<dbReference type="AlphaFoldDB" id="A0A8S3CF05"/>
<evidence type="ECO:0000313" key="2">
    <source>
        <dbReference type="EMBL" id="CAF4907311.1"/>
    </source>
</evidence>
<protein>
    <submittedName>
        <fullName evidence="2">Uncharacterized protein</fullName>
    </submittedName>
</protein>
<evidence type="ECO:0000313" key="3">
    <source>
        <dbReference type="Proteomes" id="UP000681720"/>
    </source>
</evidence>
<feature type="non-terminal residue" evidence="2">
    <location>
        <position position="1"/>
    </location>
</feature>
<proteinExistence type="predicted"/>
<comment type="caution">
    <text evidence="2">The sequence shown here is derived from an EMBL/GenBank/DDBJ whole genome shotgun (WGS) entry which is preliminary data.</text>
</comment>
<sequence length="58" mass="6930">INNIKFSDHRPVSGLYLVAIKYQCDEKRSNRIREELIREFDRAENESIPTIETSQHIR</sequence>
<name>A0A8S3CF05_9BILA</name>
<dbReference type="Gene3D" id="3.60.10.10">
    <property type="entry name" value="Endonuclease/exonuclease/phosphatase"/>
    <property type="match status" value="1"/>
</dbReference>
<dbReference type="Proteomes" id="UP000681967">
    <property type="component" value="Unassembled WGS sequence"/>
</dbReference>
<organism evidence="2 3">
    <name type="scientific">Rotaria magnacalcarata</name>
    <dbReference type="NCBI Taxonomy" id="392030"/>
    <lineage>
        <taxon>Eukaryota</taxon>
        <taxon>Metazoa</taxon>
        <taxon>Spiralia</taxon>
        <taxon>Gnathifera</taxon>
        <taxon>Rotifera</taxon>
        <taxon>Eurotatoria</taxon>
        <taxon>Bdelloidea</taxon>
        <taxon>Philodinida</taxon>
        <taxon>Philodinidae</taxon>
        <taxon>Rotaria</taxon>
    </lineage>
</organism>